<dbReference type="SUPFAM" id="SSF55781">
    <property type="entry name" value="GAF domain-like"/>
    <property type="match status" value="1"/>
</dbReference>
<comment type="caution">
    <text evidence="2">The sequence shown here is derived from an EMBL/GenBank/DDBJ whole genome shotgun (WGS) entry which is preliminary data.</text>
</comment>
<dbReference type="InterPro" id="IPR014757">
    <property type="entry name" value="Tscrpt_reg_IclR_C"/>
</dbReference>
<name>A0ABN1C8Y0_9BURK</name>
<accession>A0ABN1C8Y0</accession>
<dbReference type="PANTHER" id="PTHR30136:SF35">
    <property type="entry name" value="HTH-TYPE TRANSCRIPTIONAL REGULATOR RV1719"/>
    <property type="match status" value="1"/>
</dbReference>
<keyword evidence="3" id="KW-1185">Reference proteome</keyword>
<evidence type="ECO:0000313" key="3">
    <source>
        <dbReference type="Proteomes" id="UP001501706"/>
    </source>
</evidence>
<gene>
    <name evidence="2" type="ORF">GCM10009097_34670</name>
</gene>
<dbReference type="InterPro" id="IPR029016">
    <property type="entry name" value="GAF-like_dom_sf"/>
</dbReference>
<reference evidence="2 3" key="1">
    <citation type="journal article" date="2019" name="Int. J. Syst. Evol. Microbiol.">
        <title>The Global Catalogue of Microorganisms (GCM) 10K type strain sequencing project: providing services to taxonomists for standard genome sequencing and annotation.</title>
        <authorList>
            <consortium name="The Broad Institute Genomics Platform"/>
            <consortium name="The Broad Institute Genome Sequencing Center for Infectious Disease"/>
            <person name="Wu L."/>
            <person name="Ma J."/>
        </authorList>
    </citation>
    <scope>NUCLEOTIDE SEQUENCE [LARGE SCALE GENOMIC DNA]</scope>
    <source>
        <strain evidence="2 3">JCM 14330</strain>
    </source>
</reference>
<dbReference type="EMBL" id="BAAAEN010000013">
    <property type="protein sequence ID" value="GAA0514272.1"/>
    <property type="molecule type" value="Genomic_DNA"/>
</dbReference>
<dbReference type="PANTHER" id="PTHR30136">
    <property type="entry name" value="HELIX-TURN-HELIX TRANSCRIPTIONAL REGULATOR, ICLR FAMILY"/>
    <property type="match status" value="1"/>
</dbReference>
<dbReference type="Gene3D" id="3.30.450.40">
    <property type="match status" value="1"/>
</dbReference>
<dbReference type="PROSITE" id="PS51078">
    <property type="entry name" value="ICLR_ED"/>
    <property type="match status" value="1"/>
</dbReference>
<dbReference type="Pfam" id="PF01614">
    <property type="entry name" value="IclR_C"/>
    <property type="match status" value="1"/>
</dbReference>
<evidence type="ECO:0000313" key="2">
    <source>
        <dbReference type="EMBL" id="GAA0514272.1"/>
    </source>
</evidence>
<feature type="domain" description="IclR-ED" evidence="1">
    <location>
        <begin position="1"/>
        <end position="123"/>
    </location>
</feature>
<evidence type="ECO:0000259" key="1">
    <source>
        <dbReference type="PROSITE" id="PS51078"/>
    </source>
</evidence>
<proteinExistence type="predicted"/>
<dbReference type="Proteomes" id="UP001501706">
    <property type="component" value="Unassembled WGS sequence"/>
</dbReference>
<sequence length="131" mass="14213">MYELRSLAWGASGKAILTWLPGAVVESVINRVTASPATGFAPPSVAVIMRELRRIRERGYAISKGEQTPGAVGLAAPVFGESGQVFGDLCITVPEFRFSPKDERHLAELIVTRANKLSELLRAPCMNRVAF</sequence>
<dbReference type="InterPro" id="IPR050707">
    <property type="entry name" value="HTH_MetabolicPath_Reg"/>
</dbReference>
<organism evidence="2 3">
    <name type="scientific">Pigmentiphaga daeguensis</name>
    <dbReference type="NCBI Taxonomy" id="414049"/>
    <lineage>
        <taxon>Bacteria</taxon>
        <taxon>Pseudomonadati</taxon>
        <taxon>Pseudomonadota</taxon>
        <taxon>Betaproteobacteria</taxon>
        <taxon>Burkholderiales</taxon>
        <taxon>Alcaligenaceae</taxon>
        <taxon>Pigmentiphaga</taxon>
    </lineage>
</organism>
<protein>
    <recommendedName>
        <fullName evidence="1">IclR-ED domain-containing protein</fullName>
    </recommendedName>
</protein>